<name>A0ABW6HXJ1_9FLAO</name>
<evidence type="ECO:0000313" key="2">
    <source>
        <dbReference type="Proteomes" id="UP001600109"/>
    </source>
</evidence>
<organism evidence="1 2">
    <name type="scientific">Flavobacterium xylosi</name>
    <dbReference type="NCBI Taxonomy" id="3230415"/>
    <lineage>
        <taxon>Bacteria</taxon>
        <taxon>Pseudomonadati</taxon>
        <taxon>Bacteroidota</taxon>
        <taxon>Flavobacteriia</taxon>
        <taxon>Flavobacteriales</taxon>
        <taxon>Flavobacteriaceae</taxon>
        <taxon>Flavobacterium</taxon>
    </lineage>
</organism>
<keyword evidence="2" id="KW-1185">Reference proteome</keyword>
<dbReference type="Proteomes" id="UP001600109">
    <property type="component" value="Unassembled WGS sequence"/>
</dbReference>
<dbReference type="RefSeq" id="WP_379855346.1">
    <property type="nucleotide sequence ID" value="NZ_JBHZPZ010000013.1"/>
</dbReference>
<dbReference type="EMBL" id="JBHZPZ010000013">
    <property type="protein sequence ID" value="MFE3868736.1"/>
    <property type="molecule type" value="Genomic_DNA"/>
</dbReference>
<protein>
    <submittedName>
        <fullName evidence="1">Uncharacterized protein</fullName>
    </submittedName>
</protein>
<gene>
    <name evidence="1" type="ORF">ACFX5E_11710</name>
</gene>
<proteinExistence type="predicted"/>
<sequence length="97" mass="11387">MEITFQLQPDIQIPNYLYNEAAELFLSHLEKGYEELLLKGGNSPLTLKDKRQMKNSRKVFLRPLNHLGRSCPLYYKKRTGIYSDQQVRQSQALHTPH</sequence>
<reference evidence="1 2" key="1">
    <citation type="submission" date="2024-06" db="EMBL/GenBank/DDBJ databases">
        <title>Flavobacterium spp. isolated from glacier.</title>
        <authorList>
            <person name="Han D."/>
        </authorList>
    </citation>
    <scope>NUCLEOTIDE SEQUENCE [LARGE SCALE GENOMIC DNA]</scope>
    <source>
        <strain evidence="1 2">LS2P90</strain>
    </source>
</reference>
<accession>A0ABW6HXJ1</accession>
<evidence type="ECO:0000313" key="1">
    <source>
        <dbReference type="EMBL" id="MFE3868736.1"/>
    </source>
</evidence>
<comment type="caution">
    <text evidence="1">The sequence shown here is derived from an EMBL/GenBank/DDBJ whole genome shotgun (WGS) entry which is preliminary data.</text>
</comment>